<sequence>CSPPRRTPARSRPWRRAGRSRRSCCGPTPSRWKR</sequence>
<organism evidence="2">
    <name type="scientific">uncultured Chloroflexia bacterium</name>
    <dbReference type="NCBI Taxonomy" id="1672391"/>
    <lineage>
        <taxon>Bacteria</taxon>
        <taxon>Bacillati</taxon>
        <taxon>Chloroflexota</taxon>
        <taxon>Chloroflexia</taxon>
        <taxon>environmental samples</taxon>
    </lineage>
</organism>
<evidence type="ECO:0000256" key="1">
    <source>
        <dbReference type="SAM" id="MobiDB-lite"/>
    </source>
</evidence>
<reference evidence="2" key="1">
    <citation type="submission" date="2020-02" db="EMBL/GenBank/DDBJ databases">
        <authorList>
            <person name="Meier V. D."/>
        </authorList>
    </citation>
    <scope>NUCLEOTIDE SEQUENCE</scope>
    <source>
        <strain evidence="2">AVDCRST_MAG26</strain>
    </source>
</reference>
<dbReference type="EMBL" id="CADCTK010000609">
    <property type="protein sequence ID" value="CAA9267498.1"/>
    <property type="molecule type" value="Genomic_DNA"/>
</dbReference>
<dbReference type="AlphaFoldDB" id="A0A6J4J108"/>
<evidence type="ECO:0000313" key="2">
    <source>
        <dbReference type="EMBL" id="CAA9267498.1"/>
    </source>
</evidence>
<feature type="non-terminal residue" evidence="2">
    <location>
        <position position="34"/>
    </location>
</feature>
<proteinExistence type="predicted"/>
<gene>
    <name evidence="2" type="ORF">AVDCRST_MAG26-2638</name>
</gene>
<feature type="region of interest" description="Disordered" evidence="1">
    <location>
        <begin position="1"/>
        <end position="34"/>
    </location>
</feature>
<feature type="compositionally biased region" description="Basic residues" evidence="1">
    <location>
        <begin position="7"/>
        <end position="22"/>
    </location>
</feature>
<feature type="non-terminal residue" evidence="2">
    <location>
        <position position="1"/>
    </location>
</feature>
<accession>A0A6J4J108</accession>
<protein>
    <submittedName>
        <fullName evidence="2">Uncharacterized protein</fullName>
    </submittedName>
</protein>
<name>A0A6J4J108_9CHLR</name>